<name>A0A5C6FGH8_9BACT</name>
<keyword evidence="15" id="KW-1185">Reference proteome</keyword>
<comment type="cofactor">
    <cofactor evidence="2">
        <name>Mg(2+)</name>
        <dbReference type="ChEBI" id="CHEBI:18420"/>
    </cofactor>
</comment>
<dbReference type="InterPro" id="IPR041107">
    <property type="entry name" value="Rimk_N"/>
</dbReference>
<dbReference type="AlphaFoldDB" id="A0A5C6FGH8"/>
<dbReference type="Pfam" id="PF18030">
    <property type="entry name" value="Rimk_N"/>
    <property type="match status" value="1"/>
</dbReference>
<comment type="caution">
    <text evidence="14">The sequence shown here is derived from an EMBL/GenBank/DDBJ whole genome shotgun (WGS) entry which is preliminary data.</text>
</comment>
<evidence type="ECO:0000256" key="5">
    <source>
        <dbReference type="ARBA" id="ARBA00022741"/>
    </source>
</evidence>
<dbReference type="InterPro" id="IPR004666">
    <property type="entry name" value="Rp_bS6_RimK/Lys_biosynth_LsyX"/>
</dbReference>
<keyword evidence="7" id="KW-0460">Magnesium</keyword>
<dbReference type="InterPro" id="IPR006037">
    <property type="entry name" value="RCK_C"/>
</dbReference>
<dbReference type="GO" id="GO:0008324">
    <property type="term" value="F:monoatomic cation transmembrane transporter activity"/>
    <property type="evidence" value="ECO:0007669"/>
    <property type="project" value="InterPro"/>
</dbReference>
<proteinExistence type="predicted"/>
<evidence type="ECO:0000256" key="8">
    <source>
        <dbReference type="ARBA" id="ARBA00022917"/>
    </source>
</evidence>
<evidence type="ECO:0000256" key="11">
    <source>
        <dbReference type="SAM" id="MobiDB-lite"/>
    </source>
</evidence>
<evidence type="ECO:0000259" key="13">
    <source>
        <dbReference type="PROSITE" id="PS51202"/>
    </source>
</evidence>
<evidence type="ECO:0000256" key="1">
    <source>
        <dbReference type="ARBA" id="ARBA00001936"/>
    </source>
</evidence>
<dbReference type="SUPFAM" id="SSF116726">
    <property type="entry name" value="TrkA C-terminal domain-like"/>
    <property type="match status" value="1"/>
</dbReference>
<dbReference type="GO" id="GO:0005737">
    <property type="term" value="C:cytoplasm"/>
    <property type="evidence" value="ECO:0007669"/>
    <property type="project" value="TreeGrafter"/>
</dbReference>
<evidence type="ECO:0000256" key="10">
    <source>
        <dbReference type="PROSITE-ProRule" id="PRU00409"/>
    </source>
</evidence>
<evidence type="ECO:0000313" key="15">
    <source>
        <dbReference type="Proteomes" id="UP000318288"/>
    </source>
</evidence>
<dbReference type="PROSITE" id="PS51202">
    <property type="entry name" value="RCK_C"/>
    <property type="match status" value="1"/>
</dbReference>
<keyword evidence="4" id="KW-0479">Metal-binding</keyword>
<dbReference type="FunFam" id="3.30.470.20:FF:000058">
    <property type="entry name" value="Alpha-aminoadipate--LysW ligase LysX protein"/>
    <property type="match status" value="1"/>
</dbReference>
<dbReference type="PANTHER" id="PTHR21621">
    <property type="entry name" value="RIBOSOMAL PROTEIN S6 MODIFICATION PROTEIN"/>
    <property type="match status" value="1"/>
</dbReference>
<dbReference type="InterPro" id="IPR011761">
    <property type="entry name" value="ATP-grasp"/>
</dbReference>
<keyword evidence="5 10" id="KW-0547">Nucleotide-binding</keyword>
<dbReference type="PROSITE" id="PS50975">
    <property type="entry name" value="ATP_GRASP"/>
    <property type="match status" value="1"/>
</dbReference>
<evidence type="ECO:0000256" key="2">
    <source>
        <dbReference type="ARBA" id="ARBA00001946"/>
    </source>
</evidence>
<dbReference type="GO" id="GO:0006813">
    <property type="term" value="P:potassium ion transport"/>
    <property type="evidence" value="ECO:0007669"/>
    <property type="project" value="InterPro"/>
</dbReference>
<gene>
    <name evidence="14" type="primary">rimK_1</name>
    <name evidence="14" type="ORF">Poly51_11170</name>
</gene>
<evidence type="ECO:0000259" key="12">
    <source>
        <dbReference type="PROSITE" id="PS50975"/>
    </source>
</evidence>
<dbReference type="GO" id="GO:0005524">
    <property type="term" value="F:ATP binding"/>
    <property type="evidence" value="ECO:0007669"/>
    <property type="project" value="UniProtKB-UniRule"/>
</dbReference>
<dbReference type="EMBL" id="SJPW01000001">
    <property type="protein sequence ID" value="TWU60836.1"/>
    <property type="molecule type" value="Genomic_DNA"/>
</dbReference>
<evidence type="ECO:0000256" key="3">
    <source>
        <dbReference type="ARBA" id="ARBA00022598"/>
    </source>
</evidence>
<keyword evidence="3" id="KW-0436">Ligase</keyword>
<accession>A0A5C6FGH8</accession>
<keyword evidence="8" id="KW-0648">Protein biosynthesis</keyword>
<dbReference type="Pfam" id="PF08443">
    <property type="entry name" value="RimK"/>
    <property type="match status" value="1"/>
</dbReference>
<dbReference type="PANTHER" id="PTHR21621:SF0">
    <property type="entry name" value="BETA-CITRYLGLUTAMATE SYNTHASE B-RELATED"/>
    <property type="match status" value="1"/>
</dbReference>
<dbReference type="GO" id="GO:0018169">
    <property type="term" value="F:ribosomal S6-glutamic acid ligase activity"/>
    <property type="evidence" value="ECO:0007669"/>
    <property type="project" value="TreeGrafter"/>
</dbReference>
<evidence type="ECO:0000256" key="9">
    <source>
        <dbReference type="ARBA" id="ARBA00023211"/>
    </source>
</evidence>
<keyword evidence="9" id="KW-0464">Manganese</keyword>
<reference evidence="14 15" key="1">
    <citation type="submission" date="2019-02" db="EMBL/GenBank/DDBJ databases">
        <title>Deep-cultivation of Planctomycetes and their phenomic and genomic characterization uncovers novel biology.</title>
        <authorList>
            <person name="Wiegand S."/>
            <person name="Jogler M."/>
            <person name="Boedeker C."/>
            <person name="Pinto D."/>
            <person name="Vollmers J."/>
            <person name="Rivas-Marin E."/>
            <person name="Kohn T."/>
            <person name="Peeters S.H."/>
            <person name="Heuer A."/>
            <person name="Rast P."/>
            <person name="Oberbeckmann S."/>
            <person name="Bunk B."/>
            <person name="Jeske O."/>
            <person name="Meyerdierks A."/>
            <person name="Storesund J.E."/>
            <person name="Kallscheuer N."/>
            <person name="Luecker S."/>
            <person name="Lage O.M."/>
            <person name="Pohl T."/>
            <person name="Merkel B.J."/>
            <person name="Hornburger P."/>
            <person name="Mueller R.-W."/>
            <person name="Bruemmer F."/>
            <person name="Labrenz M."/>
            <person name="Spormann A.M."/>
            <person name="Op Den Camp H."/>
            <person name="Overmann J."/>
            <person name="Amann R."/>
            <person name="Jetten M.S.M."/>
            <person name="Mascher T."/>
            <person name="Medema M.H."/>
            <person name="Devos D.P."/>
            <person name="Kaster A.-K."/>
            <person name="Ovreas L."/>
            <person name="Rohde M."/>
            <person name="Galperin M.Y."/>
            <person name="Jogler C."/>
        </authorList>
    </citation>
    <scope>NUCLEOTIDE SEQUENCE [LARGE SCALE GENOMIC DNA]</scope>
    <source>
        <strain evidence="14 15">Poly51</strain>
    </source>
</reference>
<feature type="domain" description="RCK C-terminal" evidence="13">
    <location>
        <begin position="297"/>
        <end position="381"/>
    </location>
</feature>
<evidence type="ECO:0000313" key="14">
    <source>
        <dbReference type="EMBL" id="TWU60836.1"/>
    </source>
</evidence>
<dbReference type="NCBIfam" id="TIGR00768">
    <property type="entry name" value="rimK_fam"/>
    <property type="match status" value="1"/>
</dbReference>
<dbReference type="Proteomes" id="UP000318288">
    <property type="component" value="Unassembled WGS sequence"/>
</dbReference>
<dbReference type="InterPro" id="IPR036721">
    <property type="entry name" value="RCK_C_sf"/>
</dbReference>
<protein>
    <submittedName>
        <fullName evidence="14">Ribosomal protein S6 modification protein</fullName>
    </submittedName>
</protein>
<dbReference type="Pfam" id="PF02080">
    <property type="entry name" value="TrkA_C"/>
    <property type="match status" value="1"/>
</dbReference>
<feature type="region of interest" description="Disordered" evidence="11">
    <location>
        <begin position="375"/>
        <end position="401"/>
    </location>
</feature>
<evidence type="ECO:0000256" key="4">
    <source>
        <dbReference type="ARBA" id="ARBA00022723"/>
    </source>
</evidence>
<dbReference type="GO" id="GO:0006412">
    <property type="term" value="P:translation"/>
    <property type="evidence" value="ECO:0007669"/>
    <property type="project" value="UniProtKB-KW"/>
</dbReference>
<dbReference type="GO" id="GO:0009432">
    <property type="term" value="P:SOS response"/>
    <property type="evidence" value="ECO:0007669"/>
    <property type="project" value="TreeGrafter"/>
</dbReference>
<dbReference type="Gene3D" id="3.40.50.20">
    <property type="match status" value="1"/>
</dbReference>
<dbReference type="InterPro" id="IPR013651">
    <property type="entry name" value="ATP-grasp_RimK-type"/>
</dbReference>
<dbReference type="GO" id="GO:0046872">
    <property type="term" value="F:metal ion binding"/>
    <property type="evidence" value="ECO:0007669"/>
    <property type="project" value="UniProtKB-KW"/>
</dbReference>
<organism evidence="14 15">
    <name type="scientific">Rubripirellula tenax</name>
    <dbReference type="NCBI Taxonomy" id="2528015"/>
    <lineage>
        <taxon>Bacteria</taxon>
        <taxon>Pseudomonadati</taxon>
        <taxon>Planctomycetota</taxon>
        <taxon>Planctomycetia</taxon>
        <taxon>Pirellulales</taxon>
        <taxon>Pirellulaceae</taxon>
        <taxon>Rubripirellula</taxon>
    </lineage>
</organism>
<dbReference type="Gene3D" id="3.30.1490.20">
    <property type="entry name" value="ATP-grasp fold, A domain"/>
    <property type="match status" value="1"/>
</dbReference>
<dbReference type="Gene3D" id="3.30.70.1450">
    <property type="entry name" value="Regulator of K+ conductance, C-terminal domain"/>
    <property type="match status" value="1"/>
</dbReference>
<comment type="cofactor">
    <cofactor evidence="1">
        <name>Mn(2+)</name>
        <dbReference type="ChEBI" id="CHEBI:29035"/>
    </cofactor>
</comment>
<sequence length="401" mass="43930">MIKLGILSTAPRCYSTRRLVAAAKDRGHKVSVVNTLKCSIDLQSGKPDLYYRGKPLAEFDAMVPRIGASITYFGTAVVRQLEQMNVFVTNSSAGISNSRDKLRSMQILSRHHIGMPRTTFVRDRGDVIPSIERIGGAPVIIKLLEGTQGVGVILADSIKIAEAIIETLQTAKQNVLVQGFVAESKGRDVRAFVIGDRVIGAMRRVAQGDEFRSNVHRGGQVEAIELDDQYRETALRAAQIMGLRVAGVDMLEGKDGPQVMEVNSSPGLEGIERATQTDIAGAIVDYCAAHVDFPEMDIRQRLTVSRGYGVCELFVPEGSHFVGMTIADAAFTEKDINVLTLYRGKTVIPNPKRSRLLEPGDRLLCFGKQESMKEMVPKKTQKQRAPKVKTLDTSMIDEASA</sequence>
<evidence type="ECO:0000256" key="7">
    <source>
        <dbReference type="ARBA" id="ARBA00022842"/>
    </source>
</evidence>
<feature type="domain" description="ATP-grasp" evidence="12">
    <location>
        <begin position="105"/>
        <end position="288"/>
    </location>
</feature>
<dbReference type="SUPFAM" id="SSF56059">
    <property type="entry name" value="Glutathione synthetase ATP-binding domain-like"/>
    <property type="match status" value="1"/>
</dbReference>
<dbReference type="Gene3D" id="3.30.470.20">
    <property type="entry name" value="ATP-grasp fold, B domain"/>
    <property type="match status" value="1"/>
</dbReference>
<evidence type="ECO:0000256" key="6">
    <source>
        <dbReference type="ARBA" id="ARBA00022840"/>
    </source>
</evidence>
<dbReference type="InterPro" id="IPR013815">
    <property type="entry name" value="ATP_grasp_subdomain_1"/>
</dbReference>
<keyword evidence="6 10" id="KW-0067">ATP-binding</keyword>